<evidence type="ECO:0000313" key="1">
    <source>
        <dbReference type="EMBL" id="SEM07009.1"/>
    </source>
</evidence>
<evidence type="ECO:0008006" key="3">
    <source>
        <dbReference type="Google" id="ProtNLM"/>
    </source>
</evidence>
<dbReference type="Proteomes" id="UP000199421">
    <property type="component" value="Unassembled WGS sequence"/>
</dbReference>
<dbReference type="OrthoDB" id="9806005at2"/>
<gene>
    <name evidence="1" type="ORF">SAMN05661044_04124</name>
</gene>
<protein>
    <recommendedName>
        <fullName evidence="3">N-acetyltransferase domain-containing protein</fullName>
    </recommendedName>
</protein>
<dbReference type="Gene3D" id="3.40.630.30">
    <property type="match status" value="1"/>
</dbReference>
<dbReference type="InterPro" id="IPR039968">
    <property type="entry name" value="BcerS-like"/>
</dbReference>
<proteinExistence type="predicted"/>
<name>A0A1H7VDP9_OLID1</name>
<dbReference type="EMBL" id="FOAF01000007">
    <property type="protein sequence ID" value="SEM07009.1"/>
    <property type="molecule type" value="Genomic_DNA"/>
</dbReference>
<evidence type="ECO:0000313" key="2">
    <source>
        <dbReference type="Proteomes" id="UP000199421"/>
    </source>
</evidence>
<dbReference type="PANTHER" id="PTHR41368:SF1">
    <property type="entry name" value="PROTEIN YGHO"/>
    <property type="match status" value="1"/>
</dbReference>
<dbReference type="RefSeq" id="WP_093328273.1">
    <property type="nucleotide sequence ID" value="NZ_FOAF01000007.1"/>
</dbReference>
<dbReference type="AlphaFoldDB" id="A0A1H7VDP9"/>
<accession>A0A1H7VDP9</accession>
<dbReference type="SUPFAM" id="SSF55729">
    <property type="entry name" value="Acyl-CoA N-acyltransferases (Nat)"/>
    <property type="match status" value="1"/>
</dbReference>
<dbReference type="PANTHER" id="PTHR41368">
    <property type="entry name" value="PROTEIN YGHO"/>
    <property type="match status" value="1"/>
</dbReference>
<keyword evidence="2" id="KW-1185">Reference proteome</keyword>
<dbReference type="InterPro" id="IPR016181">
    <property type="entry name" value="Acyl_CoA_acyltransferase"/>
</dbReference>
<organism evidence="1 2">
    <name type="scientific">Olivibacter domesticus</name>
    <name type="common">Pseudosphingobacterium domesticum</name>
    <dbReference type="NCBI Taxonomy" id="407022"/>
    <lineage>
        <taxon>Bacteria</taxon>
        <taxon>Pseudomonadati</taxon>
        <taxon>Bacteroidota</taxon>
        <taxon>Sphingobacteriia</taxon>
        <taxon>Sphingobacteriales</taxon>
        <taxon>Sphingobacteriaceae</taxon>
        <taxon>Olivibacter</taxon>
    </lineage>
</organism>
<reference evidence="2" key="1">
    <citation type="submission" date="2016-10" db="EMBL/GenBank/DDBJ databases">
        <authorList>
            <person name="Varghese N."/>
            <person name="Submissions S."/>
        </authorList>
    </citation>
    <scope>NUCLEOTIDE SEQUENCE [LARGE SCALE GENOMIC DNA]</scope>
    <source>
        <strain evidence="2">DSM 18733</strain>
    </source>
</reference>
<sequence length="389" mass="45482">MKVKKVDSPALARLFLEMPQSLYRTDKNYIRPLDNDVEDIFDPSKNTLFVMGQCCRWLLFDTKENCVGRIAAFYDKVSSIDYLQPTGGCGFFECIDEEKAAFLLFDTARNWLAEHGMEAMDGPINFGSRERWWGLLVEGFTEPCYCSNYNPPYYQKLFESYGFQVYYKQYTYRRTLEGEIGERYANKAKRLLGMKGYSFDFIKRKHLSDAAEQFREVYNKAWVKHDGVGEMTKEQADKLMRNLKPVVDPIGLWFAYFEGEPIGFFISIPDVNQLFIKYVRGKIGLKGIFMLCWNKFFKKCKTLFGIVFGVVPAHQRKGVEVALIMEAAKIFINGKSNTGYEELQMNWIGDFNPKMMNLANQIGAYVYKTHHTYRYLFDREKPFERHPIL</sequence>
<dbReference type="STRING" id="407022.SAMN05661044_04124"/>